<comment type="caution">
    <text evidence="2">The sequence shown here is derived from an EMBL/GenBank/DDBJ whole genome shotgun (WGS) entry which is preliminary data.</text>
</comment>
<dbReference type="OrthoDB" id="2507115at2759"/>
<accession>A0A0L6UKD4</accession>
<dbReference type="Proteomes" id="UP000037035">
    <property type="component" value="Unassembled WGS sequence"/>
</dbReference>
<sequence length="346" mass="38740">MAANLPFLTPFYSAVIPENDTNVTNGEYSFYIHNRCPQSPACNTATLHCLLKSVPKLEVNGSKFKTWVVMVQQALSGTLLCGIDLHSDQLMLSKAEDVLLKMASTSTIDYGIKLISGTFSVCSRTSHLSIAQEKFENLTKKLTRLGFLPNQKAMRLAEMSSPIRMLQCHILPCDSLMGLFFQLSLPNPESYPFVNMSRHQDFQMETGDYQVKNTDLLRIAKNKLSLFRQSKHPNNDCRYDQSLSTKPTETAQPNYASCPPSTSSSHVGNGVPSAEIETTHSLILQKRLPHHQTTINVVSLHPLSQPFPSIPPIWGMYHRANQMIQPFNQSLCKASTPTSHKKRWTG</sequence>
<feature type="region of interest" description="Disordered" evidence="1">
    <location>
        <begin position="231"/>
        <end position="271"/>
    </location>
</feature>
<dbReference type="AlphaFoldDB" id="A0A0L6UKD4"/>
<organism evidence="2 3">
    <name type="scientific">Puccinia sorghi</name>
    <dbReference type="NCBI Taxonomy" id="27349"/>
    <lineage>
        <taxon>Eukaryota</taxon>
        <taxon>Fungi</taxon>
        <taxon>Dikarya</taxon>
        <taxon>Basidiomycota</taxon>
        <taxon>Pucciniomycotina</taxon>
        <taxon>Pucciniomycetes</taxon>
        <taxon>Pucciniales</taxon>
        <taxon>Pucciniaceae</taxon>
        <taxon>Puccinia</taxon>
    </lineage>
</organism>
<feature type="compositionally biased region" description="Polar residues" evidence="1">
    <location>
        <begin position="241"/>
        <end position="267"/>
    </location>
</feature>
<dbReference type="EMBL" id="LAVV01010486">
    <property type="protein sequence ID" value="KNZ48973.1"/>
    <property type="molecule type" value="Genomic_DNA"/>
</dbReference>
<evidence type="ECO:0000313" key="2">
    <source>
        <dbReference type="EMBL" id="KNZ48973.1"/>
    </source>
</evidence>
<evidence type="ECO:0000313" key="3">
    <source>
        <dbReference type="Proteomes" id="UP000037035"/>
    </source>
</evidence>
<keyword evidence="3" id="KW-1185">Reference proteome</keyword>
<dbReference type="VEuPathDB" id="FungiDB:VP01_528g4"/>
<evidence type="ECO:0000256" key="1">
    <source>
        <dbReference type="SAM" id="MobiDB-lite"/>
    </source>
</evidence>
<gene>
    <name evidence="2" type="ORF">VP01_528g4</name>
</gene>
<proteinExistence type="predicted"/>
<protein>
    <submittedName>
        <fullName evidence="2">Uncharacterized protein</fullName>
    </submittedName>
</protein>
<reference evidence="2 3" key="1">
    <citation type="submission" date="2015-08" db="EMBL/GenBank/DDBJ databases">
        <title>Next Generation Sequencing and Analysis of the Genome of Puccinia sorghi L Schw, the Causal Agent of Maize Common Rust.</title>
        <authorList>
            <person name="Rochi L."/>
            <person name="Burguener G."/>
            <person name="Darino M."/>
            <person name="Turjanski A."/>
            <person name="Kreff E."/>
            <person name="Dieguez M.J."/>
            <person name="Sacco F."/>
        </authorList>
    </citation>
    <scope>NUCLEOTIDE SEQUENCE [LARGE SCALE GENOMIC DNA]</scope>
    <source>
        <strain evidence="2 3">RO10H11247</strain>
    </source>
</reference>
<name>A0A0L6UKD4_9BASI</name>